<dbReference type="AlphaFoldDB" id="A0A3N6PHG8"/>
<dbReference type="Proteomes" id="UP000269154">
    <property type="component" value="Unassembled WGS sequence"/>
</dbReference>
<comment type="caution">
    <text evidence="1">The sequence shown here is derived from an EMBL/GenBank/DDBJ whole genome shotgun (WGS) entry which is preliminary data.</text>
</comment>
<evidence type="ECO:0000313" key="1">
    <source>
        <dbReference type="EMBL" id="RQH55291.1"/>
    </source>
</evidence>
<evidence type="ECO:0000313" key="2">
    <source>
        <dbReference type="Proteomes" id="UP000269154"/>
    </source>
</evidence>
<dbReference type="EMBL" id="RCBY01000009">
    <property type="protein sequence ID" value="RQH55291.1"/>
    <property type="molecule type" value="Genomic_DNA"/>
</dbReference>
<proteinExistence type="predicted"/>
<keyword evidence="2" id="KW-1185">Reference proteome</keyword>
<reference evidence="1 2" key="1">
    <citation type="journal article" date="2018" name="ACS Chem. Biol.">
        <title>Ketoreductase domain dysfunction expands chemodiversity: malyngamide biosynthesis in the cyanobacterium Okeania hirsuta.</title>
        <authorList>
            <person name="Moss N.A."/>
            <person name="Leao T."/>
            <person name="Rankin M."/>
            <person name="McCullough T.M."/>
            <person name="Qu P."/>
            <person name="Korobeynikov A."/>
            <person name="Smith J.L."/>
            <person name="Gerwick L."/>
            <person name="Gerwick W.H."/>
        </authorList>
    </citation>
    <scope>NUCLEOTIDE SEQUENCE [LARGE SCALE GENOMIC DNA]</scope>
    <source>
        <strain evidence="1 2">PAB10Feb10-1</strain>
    </source>
</reference>
<sequence>MRLLLLFTTDTILERGKYSEVVIEGNLDIIAAFSRWESDGTLDTQKLVKQPPYMLFSDSQDH</sequence>
<organism evidence="1 2">
    <name type="scientific">Okeania hirsuta</name>
    <dbReference type="NCBI Taxonomy" id="1458930"/>
    <lineage>
        <taxon>Bacteria</taxon>
        <taxon>Bacillati</taxon>
        <taxon>Cyanobacteriota</taxon>
        <taxon>Cyanophyceae</taxon>
        <taxon>Oscillatoriophycideae</taxon>
        <taxon>Oscillatoriales</taxon>
        <taxon>Microcoleaceae</taxon>
        <taxon>Okeania</taxon>
    </lineage>
</organism>
<protein>
    <submittedName>
        <fullName evidence="1">Uncharacterized protein</fullName>
    </submittedName>
</protein>
<gene>
    <name evidence="1" type="ORF">D5R40_02910</name>
</gene>
<name>A0A3N6PHG8_9CYAN</name>
<accession>A0A3N6PHG8</accession>